<dbReference type="Proteomes" id="UP000029223">
    <property type="component" value="Unassembled WGS sequence"/>
</dbReference>
<dbReference type="InterPro" id="IPR027463">
    <property type="entry name" value="AcrB_DN_DC_subdom"/>
</dbReference>
<sequence length="212" mass="23234">MVVAKNGHIIRVEDIATVTRSQKTPESEVAIIDGEPGVIVAARMEPTLRVDQWTARAKATIESFERDLPSNVNVTILFDQQGYTTTRLVDLGESLLIGFTLILIVLFITLGVRAAILVAIALPLTCMLTLSLMKMTAIPINQMSVTGLIVALGIMVDNAVVMVDTIQSYRLKDRLGRGDNKGHLAFMGSAVRLNAHHHSRLCSNLPDARRHR</sequence>
<reference evidence="3" key="2">
    <citation type="submission" date="2014-09" db="EMBL/GenBank/DDBJ databases">
        <authorList>
            <consortium name="NBRP consortium"/>
            <person name="Sawabe T."/>
            <person name="Meirelles P."/>
            <person name="Nakanishi M."/>
            <person name="Sayaka M."/>
            <person name="Hattori M."/>
            <person name="Ohkuma M."/>
        </authorList>
    </citation>
    <scope>NUCLEOTIDE SEQUENCE [LARGE SCALE GENOMIC DNA]</scope>
    <source>
        <strain evidence="3">JCM 19239</strain>
    </source>
</reference>
<proteinExistence type="predicted"/>
<dbReference type="PANTHER" id="PTHR32063">
    <property type="match status" value="1"/>
</dbReference>
<keyword evidence="3" id="KW-1185">Reference proteome</keyword>
<reference evidence="3" key="1">
    <citation type="submission" date="2014-09" db="EMBL/GenBank/DDBJ databases">
        <title>Vibrio variabilis JCM 19239. (C206) whole genome shotgun sequence.</title>
        <authorList>
            <person name="Sawabe T."/>
            <person name="Meirelles P."/>
            <person name="Nakanishi M."/>
            <person name="Sayaka M."/>
            <person name="Hattori M."/>
            <person name="Ohkuma M."/>
        </authorList>
    </citation>
    <scope>NUCLEOTIDE SEQUENCE [LARGE SCALE GENOMIC DNA]</scope>
    <source>
        <strain evidence="3">JCM 19239</strain>
    </source>
</reference>
<dbReference type="Gene3D" id="1.20.1640.10">
    <property type="entry name" value="Multidrug efflux transporter AcrB transmembrane domain"/>
    <property type="match status" value="1"/>
</dbReference>
<evidence type="ECO:0000256" key="1">
    <source>
        <dbReference type="SAM" id="Phobius"/>
    </source>
</evidence>
<evidence type="ECO:0000313" key="3">
    <source>
        <dbReference type="Proteomes" id="UP000029223"/>
    </source>
</evidence>
<dbReference type="Gene3D" id="3.30.70.1320">
    <property type="entry name" value="Multidrug efflux transporter AcrB pore domain like"/>
    <property type="match status" value="1"/>
</dbReference>
<keyword evidence="1" id="KW-0472">Membrane</keyword>
<name>A0ABQ0JE10_9VIBR</name>
<dbReference type="SUPFAM" id="SSF82866">
    <property type="entry name" value="Multidrug efflux transporter AcrB transmembrane domain"/>
    <property type="match status" value="1"/>
</dbReference>
<accession>A0ABQ0JE10</accession>
<dbReference type="PRINTS" id="PR00702">
    <property type="entry name" value="ACRIFLAVINRP"/>
</dbReference>
<dbReference type="Pfam" id="PF00873">
    <property type="entry name" value="ACR_tran"/>
    <property type="match status" value="1"/>
</dbReference>
<dbReference type="InterPro" id="IPR001036">
    <property type="entry name" value="Acrflvin-R"/>
</dbReference>
<keyword evidence="1" id="KW-1133">Transmembrane helix</keyword>
<dbReference type="EMBL" id="BBMS01000024">
    <property type="protein sequence ID" value="GAL27004.1"/>
    <property type="molecule type" value="Genomic_DNA"/>
</dbReference>
<feature type="transmembrane region" description="Helical" evidence="1">
    <location>
        <begin position="145"/>
        <end position="163"/>
    </location>
</feature>
<gene>
    <name evidence="2" type="ORF">JCM19239_4347</name>
</gene>
<dbReference type="PANTHER" id="PTHR32063:SF18">
    <property type="entry name" value="CATION EFFLUX SYSTEM PROTEIN"/>
    <property type="match status" value="1"/>
</dbReference>
<feature type="transmembrane region" description="Helical" evidence="1">
    <location>
        <begin position="88"/>
        <end position="108"/>
    </location>
</feature>
<evidence type="ECO:0000313" key="2">
    <source>
        <dbReference type="EMBL" id="GAL27004.1"/>
    </source>
</evidence>
<keyword evidence="1" id="KW-0812">Transmembrane</keyword>
<protein>
    <submittedName>
        <fullName evidence="2">Cobalt-zinc-cadmium resistance protein CzcA</fullName>
    </submittedName>
</protein>
<comment type="caution">
    <text evidence="2">The sequence shown here is derived from an EMBL/GenBank/DDBJ whole genome shotgun (WGS) entry which is preliminary data.</text>
</comment>
<dbReference type="Gene3D" id="3.30.2090.10">
    <property type="entry name" value="Multidrug efflux transporter AcrB TolC docking domain, DN and DC subdomains"/>
    <property type="match status" value="1"/>
</dbReference>
<organism evidence="2 3">
    <name type="scientific">Vibrio variabilis</name>
    <dbReference type="NCBI Taxonomy" id="990271"/>
    <lineage>
        <taxon>Bacteria</taxon>
        <taxon>Pseudomonadati</taxon>
        <taxon>Pseudomonadota</taxon>
        <taxon>Gammaproteobacteria</taxon>
        <taxon>Vibrionales</taxon>
        <taxon>Vibrionaceae</taxon>
        <taxon>Vibrio</taxon>
    </lineage>
</organism>